<evidence type="ECO:0000313" key="2">
    <source>
        <dbReference type="EMBL" id="KTD18966.1"/>
    </source>
</evidence>
<feature type="transmembrane region" description="Helical" evidence="1">
    <location>
        <begin position="196"/>
        <end position="213"/>
    </location>
</feature>
<dbReference type="EMBL" id="LNYJ01000003">
    <property type="protein sequence ID" value="KTD18966.1"/>
    <property type="molecule type" value="Genomic_DNA"/>
</dbReference>
<keyword evidence="1" id="KW-1133">Transmembrane helix</keyword>
<feature type="transmembrane region" description="Helical" evidence="1">
    <location>
        <begin position="74"/>
        <end position="91"/>
    </location>
</feature>
<comment type="caution">
    <text evidence="2">The sequence shown here is derived from an EMBL/GenBank/DDBJ whole genome shotgun (WGS) entry which is preliminary data.</text>
</comment>
<feature type="transmembrane region" description="Helical" evidence="1">
    <location>
        <begin position="166"/>
        <end position="184"/>
    </location>
</feature>
<reference evidence="2 3" key="1">
    <citation type="submission" date="2015-11" db="EMBL/GenBank/DDBJ databases">
        <title>Genomic analysis of 38 Legionella species identifies large and diverse effector repertoires.</title>
        <authorList>
            <person name="Burstein D."/>
            <person name="Amaro F."/>
            <person name="Zusman T."/>
            <person name="Lifshitz Z."/>
            <person name="Cohen O."/>
            <person name="Gilbert J.A."/>
            <person name="Pupko T."/>
            <person name="Shuman H.A."/>
            <person name="Segal G."/>
        </authorList>
    </citation>
    <scope>NUCLEOTIDE SEQUENCE [LARGE SCALE GENOMIC DNA]</scope>
    <source>
        <strain evidence="2 3">BL-540</strain>
    </source>
</reference>
<keyword evidence="3" id="KW-1185">Reference proteome</keyword>
<feature type="transmembrane region" description="Helical" evidence="1">
    <location>
        <begin position="46"/>
        <end position="62"/>
    </location>
</feature>
<evidence type="ECO:0000313" key="3">
    <source>
        <dbReference type="Proteomes" id="UP000055035"/>
    </source>
</evidence>
<evidence type="ECO:0000256" key="1">
    <source>
        <dbReference type="SAM" id="Phobius"/>
    </source>
</evidence>
<feature type="transmembrane region" description="Helical" evidence="1">
    <location>
        <begin position="399"/>
        <end position="415"/>
    </location>
</feature>
<organism evidence="2 3">
    <name type="scientific">Legionella jordanis</name>
    <dbReference type="NCBI Taxonomy" id="456"/>
    <lineage>
        <taxon>Bacteria</taxon>
        <taxon>Pseudomonadati</taxon>
        <taxon>Pseudomonadota</taxon>
        <taxon>Gammaproteobacteria</taxon>
        <taxon>Legionellales</taxon>
        <taxon>Legionellaceae</taxon>
        <taxon>Legionella</taxon>
    </lineage>
</organism>
<keyword evidence="1" id="KW-0812">Transmembrane</keyword>
<feature type="transmembrane region" description="Helical" evidence="1">
    <location>
        <begin position="421"/>
        <end position="438"/>
    </location>
</feature>
<proteinExistence type="predicted"/>
<dbReference type="RefSeq" id="WP_058469775.1">
    <property type="nucleotide sequence ID" value="NZ_CAAAIC010000005.1"/>
</dbReference>
<dbReference type="STRING" id="456.Ljor_0189"/>
<dbReference type="PATRIC" id="fig|456.5.peg.206"/>
<feature type="transmembrane region" description="Helical" evidence="1">
    <location>
        <begin position="124"/>
        <end position="146"/>
    </location>
</feature>
<protein>
    <recommendedName>
        <fullName evidence="4">O-Antigen ligase</fullName>
    </recommendedName>
</protein>
<dbReference type="OrthoDB" id="7031444at2"/>
<feature type="transmembrane region" description="Helical" evidence="1">
    <location>
        <begin position="21"/>
        <end position="40"/>
    </location>
</feature>
<feature type="transmembrane region" description="Helical" evidence="1">
    <location>
        <begin position="258"/>
        <end position="280"/>
    </location>
</feature>
<keyword evidence="1" id="KW-0472">Membrane</keyword>
<sequence length="455" mass="51663">MNQLEVNNRDKWGGDFLNSTNFLIASLTLVALISIQPFFIWSHSKLYYSASTLLLCLSYLFYFKNVKQFNWDNLVFILCCLFFLIYITLLPKANHQHVRWIFLMPFIVAYFSLPFTLQKKVCEFFSLSFLLTLLPGILILLLMILAIPVPFTTMDSPVSSFSQSGVYYLCFPGAIFINTNSILLPNGGILSRLCGIWGEPGTVGTVCALLLAAEGFQLKHFRSKLIWLAGFLAFSLAFFALFLIGACLFSLLERRFNLIAYVLLSILGVCLSLGTLSPMYDGAKKDFIQRVDKEKKTKVTSKLLIDSSGRKISLGTSLRQNEIIDNRSSMQMNELFREYLFSDVKTLLLGIASDASDVYGGDNKATWKIIFTNYGVIGFLLLMAIFLYYACLFVKSKNNVTYIALFFFLFFLSFYQRPIIWLPFYFVIFSGGIIGLSSRFEQQEMHLLGAETNAV</sequence>
<accession>A0A0W0VGS9</accession>
<feature type="transmembrane region" description="Helical" evidence="1">
    <location>
        <begin position="97"/>
        <end position="117"/>
    </location>
</feature>
<feature type="transmembrane region" description="Helical" evidence="1">
    <location>
        <begin position="225"/>
        <end position="251"/>
    </location>
</feature>
<name>A0A0W0VGS9_9GAMM</name>
<dbReference type="Proteomes" id="UP000055035">
    <property type="component" value="Unassembled WGS sequence"/>
</dbReference>
<evidence type="ECO:0008006" key="4">
    <source>
        <dbReference type="Google" id="ProtNLM"/>
    </source>
</evidence>
<dbReference type="AlphaFoldDB" id="A0A0W0VGS9"/>
<gene>
    <name evidence="2" type="ORF">Ljor_0189</name>
</gene>
<feature type="transmembrane region" description="Helical" evidence="1">
    <location>
        <begin position="369"/>
        <end position="392"/>
    </location>
</feature>